<evidence type="ECO:0000313" key="2">
    <source>
        <dbReference type="EMBL" id="GFO28365.1"/>
    </source>
</evidence>
<comment type="caution">
    <text evidence="2">The sequence shown here is derived from an EMBL/GenBank/DDBJ whole genome shotgun (WGS) entry which is preliminary data.</text>
</comment>
<protein>
    <submittedName>
        <fullName evidence="2">Uncharacterized protein</fullName>
    </submittedName>
</protein>
<dbReference type="AlphaFoldDB" id="A0AAV4CAC1"/>
<feature type="compositionally biased region" description="Basic and acidic residues" evidence="1">
    <location>
        <begin position="60"/>
        <end position="69"/>
    </location>
</feature>
<feature type="region of interest" description="Disordered" evidence="1">
    <location>
        <begin position="53"/>
        <end position="93"/>
    </location>
</feature>
<feature type="compositionally biased region" description="Polar residues" evidence="1">
    <location>
        <begin position="70"/>
        <end position="81"/>
    </location>
</feature>
<gene>
    <name evidence="2" type="ORF">PoB_005487000</name>
</gene>
<accession>A0AAV4CAC1</accession>
<name>A0AAV4CAC1_9GAST</name>
<evidence type="ECO:0000313" key="3">
    <source>
        <dbReference type="Proteomes" id="UP000735302"/>
    </source>
</evidence>
<reference evidence="2 3" key="1">
    <citation type="journal article" date="2021" name="Elife">
        <title>Chloroplast acquisition without the gene transfer in kleptoplastic sea slugs, Plakobranchus ocellatus.</title>
        <authorList>
            <person name="Maeda T."/>
            <person name="Takahashi S."/>
            <person name="Yoshida T."/>
            <person name="Shimamura S."/>
            <person name="Takaki Y."/>
            <person name="Nagai Y."/>
            <person name="Toyoda A."/>
            <person name="Suzuki Y."/>
            <person name="Arimoto A."/>
            <person name="Ishii H."/>
            <person name="Satoh N."/>
            <person name="Nishiyama T."/>
            <person name="Hasebe M."/>
            <person name="Maruyama T."/>
            <person name="Minagawa J."/>
            <person name="Obokata J."/>
            <person name="Shigenobu S."/>
        </authorList>
    </citation>
    <scope>NUCLEOTIDE SEQUENCE [LARGE SCALE GENOMIC DNA]</scope>
</reference>
<dbReference type="EMBL" id="BLXT01006036">
    <property type="protein sequence ID" value="GFO28365.1"/>
    <property type="molecule type" value="Genomic_DNA"/>
</dbReference>
<sequence>MENIALSVYGTALSHVTTPVLVSIPPLVSGIPKSPGGSQQWPVDWPSFGATSIKRSSARPHQDDLRLSDSHQNSVGGNSKWTQEDRCRSLGKATTHCATKTPEIEG</sequence>
<dbReference type="Proteomes" id="UP000735302">
    <property type="component" value="Unassembled WGS sequence"/>
</dbReference>
<organism evidence="2 3">
    <name type="scientific">Plakobranchus ocellatus</name>
    <dbReference type="NCBI Taxonomy" id="259542"/>
    <lineage>
        <taxon>Eukaryota</taxon>
        <taxon>Metazoa</taxon>
        <taxon>Spiralia</taxon>
        <taxon>Lophotrochozoa</taxon>
        <taxon>Mollusca</taxon>
        <taxon>Gastropoda</taxon>
        <taxon>Heterobranchia</taxon>
        <taxon>Euthyneura</taxon>
        <taxon>Panpulmonata</taxon>
        <taxon>Sacoglossa</taxon>
        <taxon>Placobranchoidea</taxon>
        <taxon>Plakobranchidae</taxon>
        <taxon>Plakobranchus</taxon>
    </lineage>
</organism>
<proteinExistence type="predicted"/>
<evidence type="ECO:0000256" key="1">
    <source>
        <dbReference type="SAM" id="MobiDB-lite"/>
    </source>
</evidence>
<keyword evidence="3" id="KW-1185">Reference proteome</keyword>